<proteinExistence type="predicted"/>
<keyword evidence="3" id="KW-1185">Reference proteome</keyword>
<dbReference type="InterPro" id="IPR013762">
    <property type="entry name" value="Integrase-like_cat_sf"/>
</dbReference>
<organism evidence="2 3">
    <name type="scientific">Kribbella aluminosa</name>
    <dbReference type="NCBI Taxonomy" id="416017"/>
    <lineage>
        <taxon>Bacteria</taxon>
        <taxon>Bacillati</taxon>
        <taxon>Actinomycetota</taxon>
        <taxon>Actinomycetes</taxon>
        <taxon>Propionibacteriales</taxon>
        <taxon>Kribbellaceae</taxon>
        <taxon>Kribbella</taxon>
    </lineage>
</organism>
<comment type="caution">
    <text evidence="2">The sequence shown here is derived from an EMBL/GenBank/DDBJ whole genome shotgun (WGS) entry which is preliminary data.</text>
</comment>
<protein>
    <submittedName>
        <fullName evidence="2">Integrase</fullName>
    </submittedName>
</protein>
<dbReference type="Gene3D" id="1.10.443.10">
    <property type="entry name" value="Intergrase catalytic core"/>
    <property type="match status" value="1"/>
</dbReference>
<keyword evidence="1" id="KW-0233">DNA recombination</keyword>
<evidence type="ECO:0000313" key="2">
    <source>
        <dbReference type="EMBL" id="MBP2351750.1"/>
    </source>
</evidence>
<dbReference type="EMBL" id="JAGINT010000001">
    <property type="protein sequence ID" value="MBP2351750.1"/>
    <property type="molecule type" value="Genomic_DNA"/>
</dbReference>
<reference evidence="2 3" key="1">
    <citation type="submission" date="2021-03" db="EMBL/GenBank/DDBJ databases">
        <title>Sequencing the genomes of 1000 actinobacteria strains.</title>
        <authorList>
            <person name="Klenk H.-P."/>
        </authorList>
    </citation>
    <scope>NUCLEOTIDE SEQUENCE [LARGE SCALE GENOMIC DNA]</scope>
    <source>
        <strain evidence="2 3">DSM 18824</strain>
    </source>
</reference>
<dbReference type="Proteomes" id="UP000755585">
    <property type="component" value="Unassembled WGS sequence"/>
</dbReference>
<evidence type="ECO:0000313" key="3">
    <source>
        <dbReference type="Proteomes" id="UP000755585"/>
    </source>
</evidence>
<accession>A0ABS4UJH2</accession>
<dbReference type="InterPro" id="IPR011010">
    <property type="entry name" value="DNA_brk_join_enz"/>
</dbReference>
<dbReference type="SUPFAM" id="SSF56349">
    <property type="entry name" value="DNA breaking-rejoining enzymes"/>
    <property type="match status" value="1"/>
</dbReference>
<dbReference type="RefSeq" id="WP_209694612.1">
    <property type="nucleotide sequence ID" value="NZ_BAAAVU010000013.1"/>
</dbReference>
<gene>
    <name evidence="2" type="ORF">JOF29_002833</name>
</gene>
<name>A0ABS4UJH2_9ACTN</name>
<sequence length="325" mass="35755">MARPPLPLGTWGEIATWAVQTDDNGKVVKHKSQARFRDHDGRVRPVSAFGKTKTASERALLKKLQDRARTGKHAGELTAMHKINDLIDLYERKFKEAVADGRRSPTTLDNYQGALKNHIRPALGELRIGEALAVVWSQVDLEAGTVAITHTIARVKGEGLIRKNTKSRAGNRLLHLPLWAGSMIRTRHAAGIRFDDPIFADTLGGFRDPSNTRRALRTAKVDHQLIATLVATCGIKLDHHHALQAQLHDATQPTESDKLAWIRSHALRKTTATALDEAGHTARQIADQLGQAKVSITQDVYLGRRAANPAAAQALEQAFEDPDLL</sequence>
<evidence type="ECO:0000256" key="1">
    <source>
        <dbReference type="ARBA" id="ARBA00023172"/>
    </source>
</evidence>